<dbReference type="RefSeq" id="WP_158029856.1">
    <property type="nucleotide sequence ID" value="NZ_BMHG01000002.1"/>
</dbReference>
<sequence>MSDARAHTRILLIDGRSGSGKTTLADRIAPLLGATVVHLDDLYPGWGGLEAGSEASTRDVLEPLARGRDAIYRRWDWFADRYGDEALIEPGGAVIVEGCGALSRANRALADVSIWIELDETKRRQRALTRGGDDWWWGLWSDQERAFYARERSPELAHLVWCQAD</sequence>
<gene>
    <name evidence="1" type="ORF">F8O04_13130</name>
</gene>
<accession>A0A6H9WLT6</accession>
<proteinExistence type="predicted"/>
<name>A0A6H9WLT6_9MICO</name>
<dbReference type="OrthoDB" id="3237545at2"/>
<dbReference type="EMBL" id="WBJY01000004">
    <property type="protein sequence ID" value="KAB1646690.1"/>
    <property type="molecule type" value="Genomic_DNA"/>
</dbReference>
<comment type="caution">
    <text evidence="1">The sequence shown here is derived from an EMBL/GenBank/DDBJ whole genome shotgun (WGS) entry which is preliminary data.</text>
</comment>
<protein>
    <submittedName>
        <fullName evidence="1">Uncharacterized protein</fullName>
    </submittedName>
</protein>
<reference evidence="1 2" key="1">
    <citation type="submission" date="2019-09" db="EMBL/GenBank/DDBJ databases">
        <title>Phylogeny of genus Pseudoclavibacter and closely related genus.</title>
        <authorList>
            <person name="Li Y."/>
        </authorList>
    </citation>
    <scope>NUCLEOTIDE SEQUENCE [LARGE SCALE GENOMIC DNA]</scope>
    <source>
        <strain evidence="1 2">EGI 60007</strain>
    </source>
</reference>
<dbReference type="SUPFAM" id="SSF52540">
    <property type="entry name" value="P-loop containing nucleoside triphosphate hydrolases"/>
    <property type="match status" value="1"/>
</dbReference>
<evidence type="ECO:0000313" key="2">
    <source>
        <dbReference type="Proteomes" id="UP000431744"/>
    </source>
</evidence>
<organism evidence="1 2">
    <name type="scientific">Pseudoclavibacter endophyticus</name>
    <dbReference type="NCBI Taxonomy" id="1778590"/>
    <lineage>
        <taxon>Bacteria</taxon>
        <taxon>Bacillati</taxon>
        <taxon>Actinomycetota</taxon>
        <taxon>Actinomycetes</taxon>
        <taxon>Micrococcales</taxon>
        <taxon>Microbacteriaceae</taxon>
        <taxon>Pseudoclavibacter</taxon>
    </lineage>
</organism>
<dbReference type="Proteomes" id="UP000431744">
    <property type="component" value="Unassembled WGS sequence"/>
</dbReference>
<evidence type="ECO:0000313" key="1">
    <source>
        <dbReference type="EMBL" id="KAB1646690.1"/>
    </source>
</evidence>
<dbReference type="NCBIfam" id="NF005115">
    <property type="entry name" value="PRK06547.1"/>
    <property type="match status" value="1"/>
</dbReference>
<dbReference type="InterPro" id="IPR027417">
    <property type="entry name" value="P-loop_NTPase"/>
</dbReference>
<dbReference type="AlphaFoldDB" id="A0A6H9WLT6"/>
<dbReference type="Pfam" id="PF13238">
    <property type="entry name" value="AAA_18"/>
    <property type="match status" value="1"/>
</dbReference>
<keyword evidence="2" id="KW-1185">Reference proteome</keyword>
<dbReference type="Gene3D" id="3.40.50.300">
    <property type="entry name" value="P-loop containing nucleotide triphosphate hydrolases"/>
    <property type="match status" value="1"/>
</dbReference>